<dbReference type="InterPro" id="IPR018723">
    <property type="entry name" value="DUF2254_membrane"/>
</dbReference>
<accession>A0ABS7CVD2</accession>
<organism evidence="2 3">
    <name type="scientific">Pontibacter aydingkolensis</name>
    <dbReference type="NCBI Taxonomy" id="1911536"/>
    <lineage>
        <taxon>Bacteria</taxon>
        <taxon>Pseudomonadati</taxon>
        <taxon>Bacteroidota</taxon>
        <taxon>Cytophagia</taxon>
        <taxon>Cytophagales</taxon>
        <taxon>Hymenobacteraceae</taxon>
        <taxon>Pontibacter</taxon>
    </lineage>
</organism>
<keyword evidence="1" id="KW-0812">Transmembrane</keyword>
<keyword evidence="3" id="KW-1185">Reference proteome</keyword>
<evidence type="ECO:0000313" key="2">
    <source>
        <dbReference type="EMBL" id="MBW7467823.1"/>
    </source>
</evidence>
<feature type="transmembrane region" description="Helical" evidence="1">
    <location>
        <begin position="16"/>
        <end position="35"/>
    </location>
</feature>
<dbReference type="Pfam" id="PF10011">
    <property type="entry name" value="DUF2254"/>
    <property type="match status" value="1"/>
</dbReference>
<keyword evidence="1" id="KW-1133">Transmembrane helix</keyword>
<feature type="transmembrane region" description="Helical" evidence="1">
    <location>
        <begin position="140"/>
        <end position="160"/>
    </location>
</feature>
<keyword evidence="1" id="KW-0472">Membrane</keyword>
<reference evidence="2 3" key="1">
    <citation type="journal article" date="2016" name="Int. J. Syst. Evol. Microbiol.">
        <title>Pontibacter aydingkolensis sp. nov., isolated from soil of a salt lake.</title>
        <authorList>
            <person name="Osman G."/>
            <person name="Zhang T."/>
            <person name="Lou K."/>
            <person name="Gao Y."/>
            <person name="Chang W."/>
            <person name="Lin Q."/>
            <person name="Yang H.M."/>
            <person name="Huo X.D."/>
            <person name="Wang N."/>
        </authorList>
    </citation>
    <scope>NUCLEOTIDE SEQUENCE [LARGE SCALE GENOMIC DNA]</scope>
    <source>
        <strain evidence="2 3">KACC 19255</strain>
    </source>
</reference>
<feature type="transmembrane region" description="Helical" evidence="1">
    <location>
        <begin position="109"/>
        <end position="128"/>
    </location>
</feature>
<protein>
    <submittedName>
        <fullName evidence="2">DUF2254 domain-containing protein</fullName>
    </submittedName>
</protein>
<name>A0ABS7CVD2_9BACT</name>
<evidence type="ECO:0000313" key="3">
    <source>
        <dbReference type="Proteomes" id="UP000813018"/>
    </source>
</evidence>
<sequence length="437" mass="49318">MDIRLKQYWFNIKNSLWFLPTLMALSAAVIAFGMIRLDNSLTYEDLPFDWFLYGGQREGARSVLSTIASSMVSIAGVTFSVTLVALTMASSQFGPRLLRNFIADKGNQFVIGTFISTFVYSLIVLLTIRGTGDDEFVPKISVVLAFLVAVFSLGVLIYFIHHVSTSIQADYVIKSSYGDFQKILAESTRSEEKEEQESFQEAVKKAQTEGKLQTEMRLHTSGYVQRMDYGGSCTWAQEHNVVLEWLVYPGLFATVHHPYARVYHQAALPEKAADQLQALVRIDYQRTPNQDLLFPLKQIVEVGVRALSPGINDPHTAVTCLHWLGAALTDIATVQLQEPTLRDKNGIVRVIRRQFGYQAIVDVCFDHFRVYAKSNMYVAAEVLRALKKPLTLTKNSEYRQALKHMAEALYGESLQEHGEKVSQVMETDYREIMKLGS</sequence>
<evidence type="ECO:0000256" key="1">
    <source>
        <dbReference type="SAM" id="Phobius"/>
    </source>
</evidence>
<gene>
    <name evidence="2" type="ORF">K0O23_12165</name>
</gene>
<dbReference type="EMBL" id="JAHYXK010000009">
    <property type="protein sequence ID" value="MBW7467823.1"/>
    <property type="molecule type" value="Genomic_DNA"/>
</dbReference>
<comment type="caution">
    <text evidence="2">The sequence shown here is derived from an EMBL/GenBank/DDBJ whole genome shotgun (WGS) entry which is preliminary data.</text>
</comment>
<dbReference type="Proteomes" id="UP000813018">
    <property type="component" value="Unassembled WGS sequence"/>
</dbReference>
<dbReference type="RefSeq" id="WP_219877702.1">
    <property type="nucleotide sequence ID" value="NZ_JAHYXK010000009.1"/>
</dbReference>
<proteinExistence type="predicted"/>
<feature type="transmembrane region" description="Helical" evidence="1">
    <location>
        <begin position="67"/>
        <end position="88"/>
    </location>
</feature>